<dbReference type="InterPro" id="IPR002121">
    <property type="entry name" value="HRDC_dom"/>
</dbReference>
<dbReference type="SUPFAM" id="SSF47819">
    <property type="entry name" value="HRDC-like"/>
    <property type="match status" value="1"/>
</dbReference>
<dbReference type="GO" id="GO:0004386">
    <property type="term" value="F:helicase activity"/>
    <property type="evidence" value="ECO:0007669"/>
    <property type="project" value="UniProtKB-KW"/>
</dbReference>
<dbReference type="Pfam" id="PF00570">
    <property type="entry name" value="HRDC"/>
    <property type="match status" value="1"/>
</dbReference>
<name>A0A3S1BPA1_9BACL</name>
<dbReference type="InterPro" id="IPR044876">
    <property type="entry name" value="HRDC_dom_sf"/>
</dbReference>
<feature type="domain" description="HRDC" evidence="1">
    <location>
        <begin position="104"/>
        <end position="184"/>
    </location>
</feature>
<keyword evidence="2" id="KW-0067">ATP-binding</keyword>
<comment type="caution">
    <text evidence="2">The sequence shown here is derived from an EMBL/GenBank/DDBJ whole genome shotgun (WGS) entry which is preliminary data.</text>
</comment>
<sequence>MRVMFLNSLEKKDNVGVSVAAQVWIGEEDGSWRIGWNEIMEGEEQEYIWYEGVSWSEMLHVYRHHLVMKMSEGFRPIVEGIWDEREELRGRGMAAQKLVCYSEMNGNEPLYLELCSWRRKKASSERKAPYLIASNRLLRMISVFRPQTVEELLQLPGVGENKAKEYGPELLELTLVSERSTSFPLSWVDLELDEEIFRSWLYKQKEAKFRVEMEKFTTRRNVLECINEGLGVEQISLRAGIERREAVELLEELEKDGYNTDNLIETELMEMPEGERTAVWKAYEEIGDTFLKPVLQRVYGQEMAEGVNLEKLYEQLRLIRIRYRRQRESIRSAG</sequence>
<dbReference type="Gene3D" id="1.10.150.80">
    <property type="entry name" value="HRDC domain"/>
    <property type="match status" value="1"/>
</dbReference>
<keyword evidence="2" id="KW-0378">Hydrolase</keyword>
<keyword evidence="2" id="KW-0347">Helicase</keyword>
<accession>A0A3S1BPA1</accession>
<reference evidence="2 3" key="1">
    <citation type="submission" date="2018-12" db="EMBL/GenBank/DDBJ databases">
        <authorList>
            <person name="Sun L."/>
            <person name="Chen Z."/>
        </authorList>
    </citation>
    <scope>NUCLEOTIDE SEQUENCE [LARGE SCALE GENOMIC DNA]</scope>
    <source>
        <strain evidence="2 3">DSM 15890</strain>
    </source>
</reference>
<dbReference type="GO" id="GO:0000166">
    <property type="term" value="F:nucleotide binding"/>
    <property type="evidence" value="ECO:0007669"/>
    <property type="project" value="InterPro"/>
</dbReference>
<evidence type="ECO:0000313" key="3">
    <source>
        <dbReference type="Proteomes" id="UP000279446"/>
    </source>
</evidence>
<evidence type="ECO:0000259" key="1">
    <source>
        <dbReference type="PROSITE" id="PS50967"/>
    </source>
</evidence>
<dbReference type="SMART" id="SM00341">
    <property type="entry name" value="HRDC"/>
    <property type="match status" value="1"/>
</dbReference>
<keyword evidence="2" id="KW-0547">Nucleotide-binding</keyword>
<dbReference type="GO" id="GO:0003676">
    <property type="term" value="F:nucleic acid binding"/>
    <property type="evidence" value="ECO:0007669"/>
    <property type="project" value="InterPro"/>
</dbReference>
<proteinExistence type="predicted"/>
<keyword evidence="3" id="KW-1185">Reference proteome</keyword>
<dbReference type="PROSITE" id="PS50967">
    <property type="entry name" value="HRDC"/>
    <property type="match status" value="1"/>
</dbReference>
<gene>
    <name evidence="2" type="ORF">EJP82_12575</name>
</gene>
<dbReference type="RefSeq" id="WP_127192410.1">
    <property type="nucleotide sequence ID" value="NZ_RZNY01000009.1"/>
</dbReference>
<organism evidence="2 3">
    <name type="scientific">Paenibacillus anaericanus</name>
    <dbReference type="NCBI Taxonomy" id="170367"/>
    <lineage>
        <taxon>Bacteria</taxon>
        <taxon>Bacillati</taxon>
        <taxon>Bacillota</taxon>
        <taxon>Bacilli</taxon>
        <taxon>Bacillales</taxon>
        <taxon>Paenibacillaceae</taxon>
        <taxon>Paenibacillus</taxon>
    </lineage>
</organism>
<dbReference type="Proteomes" id="UP000279446">
    <property type="component" value="Unassembled WGS sequence"/>
</dbReference>
<protein>
    <submittedName>
        <fullName evidence="2">Helicase</fullName>
    </submittedName>
</protein>
<dbReference type="EMBL" id="RZNY01000009">
    <property type="protein sequence ID" value="RUT46306.1"/>
    <property type="molecule type" value="Genomic_DNA"/>
</dbReference>
<dbReference type="OrthoDB" id="26793at2"/>
<dbReference type="InterPro" id="IPR010997">
    <property type="entry name" value="HRDC-like_sf"/>
</dbReference>
<evidence type="ECO:0000313" key="2">
    <source>
        <dbReference type="EMBL" id="RUT46306.1"/>
    </source>
</evidence>
<dbReference type="AlphaFoldDB" id="A0A3S1BPA1"/>